<feature type="region of interest" description="Disordered" evidence="1">
    <location>
        <begin position="1"/>
        <end position="25"/>
    </location>
</feature>
<gene>
    <name evidence="2" type="ORF">BaRGS_00024481</name>
</gene>
<evidence type="ECO:0000313" key="3">
    <source>
        <dbReference type="Proteomes" id="UP001519460"/>
    </source>
</evidence>
<dbReference type="EMBL" id="JACVVK020000213">
    <property type="protein sequence ID" value="KAK7484232.1"/>
    <property type="molecule type" value="Genomic_DNA"/>
</dbReference>
<comment type="caution">
    <text evidence="2">The sequence shown here is derived from an EMBL/GenBank/DDBJ whole genome shotgun (WGS) entry which is preliminary data.</text>
</comment>
<protein>
    <submittedName>
        <fullName evidence="2">Uncharacterized protein</fullName>
    </submittedName>
</protein>
<dbReference type="Proteomes" id="UP001519460">
    <property type="component" value="Unassembled WGS sequence"/>
</dbReference>
<evidence type="ECO:0000256" key="1">
    <source>
        <dbReference type="SAM" id="MobiDB-lite"/>
    </source>
</evidence>
<accession>A0ABD0KB20</accession>
<proteinExistence type="predicted"/>
<organism evidence="2 3">
    <name type="scientific">Batillaria attramentaria</name>
    <dbReference type="NCBI Taxonomy" id="370345"/>
    <lineage>
        <taxon>Eukaryota</taxon>
        <taxon>Metazoa</taxon>
        <taxon>Spiralia</taxon>
        <taxon>Lophotrochozoa</taxon>
        <taxon>Mollusca</taxon>
        <taxon>Gastropoda</taxon>
        <taxon>Caenogastropoda</taxon>
        <taxon>Sorbeoconcha</taxon>
        <taxon>Cerithioidea</taxon>
        <taxon>Batillariidae</taxon>
        <taxon>Batillaria</taxon>
    </lineage>
</organism>
<evidence type="ECO:0000313" key="2">
    <source>
        <dbReference type="EMBL" id="KAK7484232.1"/>
    </source>
</evidence>
<dbReference type="AlphaFoldDB" id="A0ABD0KB20"/>
<reference evidence="2 3" key="1">
    <citation type="journal article" date="2023" name="Sci. Data">
        <title>Genome assembly of the Korean intertidal mud-creeper Batillaria attramentaria.</title>
        <authorList>
            <person name="Patra A.K."/>
            <person name="Ho P.T."/>
            <person name="Jun S."/>
            <person name="Lee S.J."/>
            <person name="Kim Y."/>
            <person name="Won Y.J."/>
        </authorList>
    </citation>
    <scope>NUCLEOTIDE SEQUENCE [LARGE SCALE GENOMIC DNA]</scope>
    <source>
        <strain evidence="2">Wonlab-2016</strain>
    </source>
</reference>
<keyword evidence="3" id="KW-1185">Reference proteome</keyword>
<sequence>MLLIPDRAPDDVPDGDAPQLSVSLTGPNVNNAMECTFSATPDIVTRYEVFWFWVRSGGNKLLPAGQNHGFYNVAELPKTGRVGKVEIN</sequence>
<name>A0ABD0KB20_9CAEN</name>